<keyword evidence="11" id="KW-1185">Reference proteome</keyword>
<dbReference type="SMART" id="SM00304">
    <property type="entry name" value="HAMP"/>
    <property type="match status" value="1"/>
</dbReference>
<dbReference type="SUPFAM" id="SSF58104">
    <property type="entry name" value="Methyl-accepting chemotaxis protein (MCP) signaling domain"/>
    <property type="match status" value="1"/>
</dbReference>
<dbReference type="Pfam" id="PF00015">
    <property type="entry name" value="MCPsignal"/>
    <property type="match status" value="1"/>
</dbReference>
<keyword evidence="4 6" id="KW-0807">Transducer</keyword>
<evidence type="ECO:0000256" key="4">
    <source>
        <dbReference type="ARBA" id="ARBA00023224"/>
    </source>
</evidence>
<evidence type="ECO:0000256" key="3">
    <source>
        <dbReference type="ARBA" id="ARBA00023136"/>
    </source>
</evidence>
<keyword evidence="3 7" id="KW-0472">Membrane</keyword>
<reference evidence="10 11" key="1">
    <citation type="submission" date="2024-08" db="EMBL/GenBank/DDBJ databases">
        <title>Two novel Cytobacillus novel species.</title>
        <authorList>
            <person name="Liu G."/>
        </authorList>
    </citation>
    <scope>NUCLEOTIDE SEQUENCE [LARGE SCALE GENOMIC DNA]</scope>
    <source>
        <strain evidence="10 11">FJAT-54145</strain>
    </source>
</reference>
<accession>A0ABW6KED8</accession>
<dbReference type="Gene3D" id="6.10.340.10">
    <property type="match status" value="1"/>
</dbReference>
<dbReference type="PROSITE" id="PS50885">
    <property type="entry name" value="HAMP"/>
    <property type="match status" value="1"/>
</dbReference>
<keyword evidence="7" id="KW-1133">Transmembrane helix</keyword>
<sequence>MKLTVTKKLLGGFLIVLLLLGGVAGLSVYQLGSLDKTYSEILEDDVQKMVLVKDMEAQLATQMSALRGYLLSGNNNELLKIERSIEKIEKNVTDITPLVTEQKGKEYLKAVVELQELYKEVIDEQIDNKKKNDEAAYIAVMQGKGSVIGEQFELTVQEWVEFQNQTMKEASRKATAMANTVTWTLISISILALVLGVGTALLISRMISKPVTMASLAIQQVASGDLTIEELKVKNKDEIGDMIRSLNVMVRDLRAVVGQVNDSANQVASSSEELAASAEQSTSAAEQVATITQQGAAGTEAQLKNFKEVSESIEEMTSGIRQIASSSENMLHTTEQTNHLTNEGSKSVQGVVTKMNEINETVGNATQSIRSLEARSEEISNIVAIITGIADQTNLLALNAAIEAARAGEHGKGFAVVADEVRKLAEESKKSGDQITEMIRLIQTETKLAVTRMEEGNEQVTEGLVNTEEANAAFNRIATSIEEVTDRVQEVSSSVQELTALSDQISIAIMNVREISERSVSANQESSAATEEQLATMEEVSSSAESLSQLAEELQAVISRFKV</sequence>
<evidence type="ECO:0000256" key="7">
    <source>
        <dbReference type="SAM" id="Phobius"/>
    </source>
</evidence>
<dbReference type="EMBL" id="JBIACK010000006">
    <property type="protein sequence ID" value="MFE8701615.1"/>
    <property type="molecule type" value="Genomic_DNA"/>
</dbReference>
<protein>
    <submittedName>
        <fullName evidence="10">Methyl-accepting chemotaxis protein</fullName>
    </submittedName>
</protein>
<dbReference type="PROSITE" id="PS50111">
    <property type="entry name" value="CHEMOTAXIS_TRANSDUC_2"/>
    <property type="match status" value="1"/>
</dbReference>
<keyword evidence="2" id="KW-1003">Cell membrane</keyword>
<dbReference type="InterPro" id="IPR004089">
    <property type="entry name" value="MCPsignal_dom"/>
</dbReference>
<dbReference type="CDD" id="cd11386">
    <property type="entry name" value="MCP_signal"/>
    <property type="match status" value="1"/>
</dbReference>
<feature type="transmembrane region" description="Helical" evidence="7">
    <location>
        <begin position="181"/>
        <end position="203"/>
    </location>
</feature>
<dbReference type="InterPro" id="IPR024478">
    <property type="entry name" value="HlyB_4HB_MCP"/>
</dbReference>
<evidence type="ECO:0000313" key="11">
    <source>
        <dbReference type="Proteomes" id="UP001601059"/>
    </source>
</evidence>
<keyword evidence="7" id="KW-0812">Transmembrane</keyword>
<comment type="caution">
    <text evidence="10">The sequence shown here is derived from an EMBL/GenBank/DDBJ whole genome shotgun (WGS) entry which is preliminary data.</text>
</comment>
<organism evidence="10 11">
    <name type="scientific">Cytobacillus spartinae</name>
    <dbReference type="NCBI Taxonomy" id="3299023"/>
    <lineage>
        <taxon>Bacteria</taxon>
        <taxon>Bacillati</taxon>
        <taxon>Bacillota</taxon>
        <taxon>Bacilli</taxon>
        <taxon>Bacillales</taxon>
        <taxon>Bacillaceae</taxon>
        <taxon>Cytobacillus</taxon>
    </lineage>
</organism>
<dbReference type="Gene3D" id="1.10.287.950">
    <property type="entry name" value="Methyl-accepting chemotaxis protein"/>
    <property type="match status" value="1"/>
</dbReference>
<evidence type="ECO:0000256" key="2">
    <source>
        <dbReference type="ARBA" id="ARBA00022475"/>
    </source>
</evidence>
<dbReference type="Pfam" id="PF12729">
    <property type="entry name" value="4HB_MCP_1"/>
    <property type="match status" value="1"/>
</dbReference>
<dbReference type="RefSeq" id="WP_389361585.1">
    <property type="nucleotide sequence ID" value="NZ_JBIACK010000006.1"/>
</dbReference>
<dbReference type="SMART" id="SM00283">
    <property type="entry name" value="MA"/>
    <property type="match status" value="1"/>
</dbReference>
<comment type="similarity">
    <text evidence="5">Belongs to the methyl-accepting chemotaxis (MCP) protein family.</text>
</comment>
<comment type="subcellular location">
    <subcellularLocation>
        <location evidence="1">Cell membrane</location>
    </subcellularLocation>
</comment>
<dbReference type="Proteomes" id="UP001601059">
    <property type="component" value="Unassembled WGS sequence"/>
</dbReference>
<dbReference type="CDD" id="cd06225">
    <property type="entry name" value="HAMP"/>
    <property type="match status" value="1"/>
</dbReference>
<evidence type="ECO:0000256" key="5">
    <source>
        <dbReference type="ARBA" id="ARBA00029447"/>
    </source>
</evidence>
<dbReference type="PANTHER" id="PTHR32089">
    <property type="entry name" value="METHYL-ACCEPTING CHEMOTAXIS PROTEIN MCPB"/>
    <property type="match status" value="1"/>
</dbReference>
<name>A0ABW6KED8_9BACI</name>
<evidence type="ECO:0000256" key="6">
    <source>
        <dbReference type="PROSITE-ProRule" id="PRU00284"/>
    </source>
</evidence>
<dbReference type="PANTHER" id="PTHR32089:SF112">
    <property type="entry name" value="LYSOZYME-LIKE PROTEIN-RELATED"/>
    <property type="match status" value="1"/>
</dbReference>
<proteinExistence type="inferred from homology"/>
<dbReference type="InterPro" id="IPR003660">
    <property type="entry name" value="HAMP_dom"/>
</dbReference>
<dbReference type="Pfam" id="PF00672">
    <property type="entry name" value="HAMP"/>
    <property type="match status" value="1"/>
</dbReference>
<feature type="domain" description="HAMP" evidence="9">
    <location>
        <begin position="205"/>
        <end position="258"/>
    </location>
</feature>
<evidence type="ECO:0000259" key="9">
    <source>
        <dbReference type="PROSITE" id="PS50885"/>
    </source>
</evidence>
<evidence type="ECO:0000256" key="1">
    <source>
        <dbReference type="ARBA" id="ARBA00004236"/>
    </source>
</evidence>
<gene>
    <name evidence="10" type="ORF">ACFYKX_13505</name>
</gene>
<feature type="domain" description="Methyl-accepting transducer" evidence="8">
    <location>
        <begin position="277"/>
        <end position="513"/>
    </location>
</feature>
<evidence type="ECO:0000259" key="8">
    <source>
        <dbReference type="PROSITE" id="PS50111"/>
    </source>
</evidence>
<evidence type="ECO:0000313" key="10">
    <source>
        <dbReference type="EMBL" id="MFE8701615.1"/>
    </source>
</evidence>